<dbReference type="EMBL" id="CAJFDI010000003">
    <property type="protein sequence ID" value="CAD5223250.1"/>
    <property type="molecule type" value="Genomic_DNA"/>
</dbReference>
<keyword evidence="1" id="KW-0732">Signal</keyword>
<accession>A0A1I7S7L4</accession>
<dbReference type="EMBL" id="CAJFCV020000003">
    <property type="protein sequence ID" value="CAG9111966.1"/>
    <property type="molecule type" value="Genomic_DNA"/>
</dbReference>
<evidence type="ECO:0000313" key="4">
    <source>
        <dbReference type="Proteomes" id="UP000659654"/>
    </source>
</evidence>
<dbReference type="Proteomes" id="UP000582659">
    <property type="component" value="Unassembled WGS sequence"/>
</dbReference>
<keyword evidence="4" id="KW-1185">Reference proteome</keyword>
<dbReference type="Proteomes" id="UP000659654">
    <property type="component" value="Unassembled WGS sequence"/>
</dbReference>
<evidence type="ECO:0000313" key="2">
    <source>
        <dbReference type="EMBL" id="CAD5223250.1"/>
    </source>
</evidence>
<dbReference type="Proteomes" id="UP000095284">
    <property type="component" value="Unplaced"/>
</dbReference>
<reference evidence="5" key="1">
    <citation type="submission" date="2016-11" db="UniProtKB">
        <authorList>
            <consortium name="WormBaseParasite"/>
        </authorList>
    </citation>
    <scope>IDENTIFICATION</scope>
</reference>
<proteinExistence type="predicted"/>
<protein>
    <submittedName>
        <fullName evidence="2">(pine wood nematode) hypothetical protein</fullName>
    </submittedName>
</protein>
<evidence type="ECO:0000256" key="1">
    <source>
        <dbReference type="SAM" id="SignalP"/>
    </source>
</evidence>
<feature type="signal peptide" evidence="1">
    <location>
        <begin position="1"/>
        <end position="21"/>
    </location>
</feature>
<dbReference type="WBParaSite" id="BXY_0900500.1">
    <property type="protein sequence ID" value="BXY_0900500.1"/>
    <property type="gene ID" value="BXY_0900500"/>
</dbReference>
<name>A0A1I7S7L4_BURXY</name>
<feature type="chain" id="PRO_5035359834" evidence="1">
    <location>
        <begin position="22"/>
        <end position="334"/>
    </location>
</feature>
<evidence type="ECO:0000313" key="3">
    <source>
        <dbReference type="Proteomes" id="UP000095284"/>
    </source>
</evidence>
<organism evidence="3 5">
    <name type="scientific">Bursaphelenchus xylophilus</name>
    <name type="common">Pinewood nematode worm</name>
    <name type="synonym">Aphelenchoides xylophilus</name>
    <dbReference type="NCBI Taxonomy" id="6326"/>
    <lineage>
        <taxon>Eukaryota</taxon>
        <taxon>Metazoa</taxon>
        <taxon>Ecdysozoa</taxon>
        <taxon>Nematoda</taxon>
        <taxon>Chromadorea</taxon>
        <taxon>Rhabditida</taxon>
        <taxon>Tylenchina</taxon>
        <taxon>Tylenchomorpha</taxon>
        <taxon>Aphelenchoidea</taxon>
        <taxon>Aphelenchoididae</taxon>
        <taxon>Bursaphelenchus</taxon>
    </lineage>
</organism>
<dbReference type="OrthoDB" id="10374352at2759"/>
<gene>
    <name evidence="2" type="ORF">BXYJ_LOCUS7885</name>
</gene>
<sequence>MRNYVQIVMVVRMLVAMAVNPEPIVTILGEVVYNTTERNDPPVQIEESQVRLRCNPGVVTVIIEDVIPFTGQIYATPVDSEIRLNTIKVRKGNYSSIQIPVCSMKPHPSLSQCQLEFNQLAFNVFVITNNFHVKNLIAWTDSAFQGCCDYRRHSAARKFNGRVEKLFPIKKQTDIVQFNSHYSITLEIGDIRRAPGTLANSVEFTFTRIDKQEDFRIKLCRMGIPKLNRWQDIIVEGCPVPKFYPLLYQKNIKTIEAHQKQFTMQLFSLAYDDFSPQKMELRCSFEECPEGGCKQEVCSFKQRLKRPKKEFTQNLKPNKLIARPVRLRRLRHFC</sequence>
<evidence type="ECO:0000313" key="5">
    <source>
        <dbReference type="WBParaSite" id="BXY_0900500.1"/>
    </source>
</evidence>
<dbReference type="AlphaFoldDB" id="A0A1I7S7L4"/>
<reference evidence="2" key="2">
    <citation type="submission" date="2020-09" db="EMBL/GenBank/DDBJ databases">
        <authorList>
            <person name="Kikuchi T."/>
        </authorList>
    </citation>
    <scope>NUCLEOTIDE SEQUENCE</scope>
    <source>
        <strain evidence="2">Ka4C1</strain>
    </source>
</reference>